<dbReference type="EMBL" id="BMQL01000007">
    <property type="protein sequence ID" value="GGR05405.1"/>
    <property type="molecule type" value="Genomic_DNA"/>
</dbReference>
<name>A0A918C4J7_9DEIO</name>
<dbReference type="Gene3D" id="1.10.238.260">
    <property type="match status" value="1"/>
</dbReference>
<dbReference type="Gene3D" id="3.30.160.270">
    <property type="match status" value="1"/>
</dbReference>
<dbReference type="Proteomes" id="UP000603865">
    <property type="component" value="Unassembled WGS sequence"/>
</dbReference>
<dbReference type="CDD" id="cd07940">
    <property type="entry name" value="DRE_TIM_IPMS"/>
    <property type="match status" value="1"/>
</dbReference>
<dbReference type="InterPro" id="IPR013709">
    <property type="entry name" value="2-isopropylmalate_synth_dimer"/>
</dbReference>
<dbReference type="Pfam" id="PF00682">
    <property type="entry name" value="HMGL-like"/>
    <property type="match status" value="1"/>
</dbReference>
<dbReference type="InterPro" id="IPR036230">
    <property type="entry name" value="LeuA_allosteric_dom_sf"/>
</dbReference>
<dbReference type="PROSITE" id="PS00815">
    <property type="entry name" value="AIPM_HOMOCIT_SYNTH_1"/>
    <property type="match status" value="1"/>
</dbReference>
<evidence type="ECO:0000256" key="3">
    <source>
        <dbReference type="ARBA" id="ARBA00012973"/>
    </source>
</evidence>
<dbReference type="GO" id="GO:0003852">
    <property type="term" value="F:2-isopropylmalate synthase activity"/>
    <property type="evidence" value="ECO:0007669"/>
    <property type="project" value="UniProtKB-UniRule"/>
</dbReference>
<evidence type="ECO:0000256" key="10">
    <source>
        <dbReference type="ARBA" id="ARBA00023304"/>
    </source>
</evidence>
<dbReference type="RefSeq" id="WP_189089496.1">
    <property type="nucleotide sequence ID" value="NZ_BMQL01000007.1"/>
</dbReference>
<dbReference type="PANTHER" id="PTHR10277">
    <property type="entry name" value="HOMOCITRATE SYNTHASE-RELATED"/>
    <property type="match status" value="1"/>
</dbReference>
<dbReference type="SUPFAM" id="SSF51569">
    <property type="entry name" value="Aldolase"/>
    <property type="match status" value="1"/>
</dbReference>
<evidence type="ECO:0000259" key="12">
    <source>
        <dbReference type="PROSITE" id="PS50991"/>
    </source>
</evidence>
<dbReference type="GO" id="GO:0003985">
    <property type="term" value="F:acetyl-CoA C-acetyltransferase activity"/>
    <property type="evidence" value="ECO:0007669"/>
    <property type="project" value="UniProtKB-UniRule"/>
</dbReference>
<feature type="binding site" evidence="11">
    <location>
        <position position="208"/>
    </location>
    <ligand>
        <name>Mn(2+)</name>
        <dbReference type="ChEBI" id="CHEBI:29035"/>
    </ligand>
</feature>
<dbReference type="InterPro" id="IPR002034">
    <property type="entry name" value="AIPM/Hcit_synth_CS"/>
</dbReference>
<keyword evidence="7 11" id="KW-0808">Transferase</keyword>
<dbReference type="InterPro" id="IPR000891">
    <property type="entry name" value="PYR_CT"/>
</dbReference>
<gene>
    <name evidence="11 13" type="primary">leuA</name>
    <name evidence="13" type="ORF">GCM10008957_17930</name>
</gene>
<dbReference type="NCBIfam" id="TIGR00973">
    <property type="entry name" value="leuA_bact"/>
    <property type="match status" value="1"/>
</dbReference>
<feature type="domain" description="Pyruvate carboxyltransferase" evidence="12">
    <location>
        <begin position="9"/>
        <end position="271"/>
    </location>
</feature>
<dbReference type="SUPFAM" id="SSF110921">
    <property type="entry name" value="2-isopropylmalate synthase LeuA, allosteric (dimerisation) domain"/>
    <property type="match status" value="1"/>
</dbReference>
<dbReference type="SMART" id="SM00917">
    <property type="entry name" value="LeuA_dimer"/>
    <property type="match status" value="1"/>
</dbReference>
<dbReference type="FunFam" id="1.10.238.260:FF:000001">
    <property type="entry name" value="2-isopropylmalate synthase"/>
    <property type="match status" value="1"/>
</dbReference>
<dbReference type="GO" id="GO:0009098">
    <property type="term" value="P:L-leucine biosynthetic process"/>
    <property type="evidence" value="ECO:0007669"/>
    <property type="project" value="UniProtKB-UniRule"/>
</dbReference>
<dbReference type="AlphaFoldDB" id="A0A918C4J7"/>
<protein>
    <recommendedName>
        <fullName evidence="4 11">2-isopropylmalate synthase</fullName>
        <ecNumber evidence="3 11">2.3.3.13</ecNumber>
    </recommendedName>
    <alternativeName>
        <fullName evidence="11">Alpha-IPM synthase</fullName>
    </alternativeName>
    <alternativeName>
        <fullName evidence="11">Alpha-isopropylmalate synthase</fullName>
    </alternativeName>
</protein>
<reference evidence="13" key="2">
    <citation type="submission" date="2020-09" db="EMBL/GenBank/DDBJ databases">
        <authorList>
            <person name="Sun Q."/>
            <person name="Ohkuma M."/>
        </authorList>
    </citation>
    <scope>NUCLEOTIDE SEQUENCE</scope>
    <source>
        <strain evidence="13">JCM 31311</strain>
    </source>
</reference>
<keyword evidence="6 11" id="KW-0028">Amino-acid biosynthesis</keyword>
<dbReference type="InterPro" id="IPR054691">
    <property type="entry name" value="LeuA/HCS_post-cat"/>
</dbReference>
<feature type="region of interest" description="Regulatory domain" evidence="11">
    <location>
        <begin position="402"/>
        <end position="525"/>
    </location>
</feature>
<dbReference type="NCBIfam" id="NF002086">
    <property type="entry name" value="PRK00915.1-3"/>
    <property type="match status" value="1"/>
</dbReference>
<dbReference type="PROSITE" id="PS50991">
    <property type="entry name" value="PYR_CT"/>
    <property type="match status" value="1"/>
</dbReference>
<comment type="subunit">
    <text evidence="11">Homodimer.</text>
</comment>
<dbReference type="PANTHER" id="PTHR10277:SF9">
    <property type="entry name" value="2-ISOPROPYLMALATE SYNTHASE 1, CHLOROPLASTIC-RELATED"/>
    <property type="match status" value="1"/>
</dbReference>
<dbReference type="Pfam" id="PF22617">
    <property type="entry name" value="HCS_D2"/>
    <property type="match status" value="1"/>
</dbReference>
<reference evidence="13" key="1">
    <citation type="journal article" date="2014" name="Int. J. Syst. Evol. Microbiol.">
        <title>Complete genome sequence of Corynebacterium casei LMG S-19264T (=DSM 44701T), isolated from a smear-ripened cheese.</title>
        <authorList>
            <consortium name="US DOE Joint Genome Institute (JGI-PGF)"/>
            <person name="Walter F."/>
            <person name="Albersmeier A."/>
            <person name="Kalinowski J."/>
            <person name="Ruckert C."/>
        </authorList>
    </citation>
    <scope>NUCLEOTIDE SEQUENCE</scope>
    <source>
        <strain evidence="13">JCM 31311</strain>
    </source>
</reference>
<dbReference type="FunFam" id="3.20.20.70:FF:000010">
    <property type="entry name" value="2-isopropylmalate synthase"/>
    <property type="match status" value="1"/>
</dbReference>
<comment type="pathway">
    <text evidence="1 11">Amino-acid biosynthesis; L-leucine biosynthesis; L-leucine from 3-methyl-2-oxobutanoate: step 1/4.</text>
</comment>
<keyword evidence="8 11" id="KW-0479">Metal-binding</keyword>
<feature type="binding site" evidence="11">
    <location>
        <position position="18"/>
    </location>
    <ligand>
        <name>Mn(2+)</name>
        <dbReference type="ChEBI" id="CHEBI:29035"/>
    </ligand>
</feature>
<keyword evidence="11" id="KW-0963">Cytoplasm</keyword>
<comment type="caution">
    <text evidence="13">The sequence shown here is derived from an EMBL/GenBank/DDBJ whole genome shotgun (WGS) entry which is preliminary data.</text>
</comment>
<keyword evidence="10 11" id="KW-0100">Branched-chain amino acid biosynthesis</keyword>
<dbReference type="Pfam" id="PF08502">
    <property type="entry name" value="LeuA_dimer"/>
    <property type="match status" value="1"/>
</dbReference>
<keyword evidence="14" id="KW-1185">Reference proteome</keyword>
<proteinExistence type="inferred from homology"/>
<evidence type="ECO:0000256" key="4">
    <source>
        <dbReference type="ARBA" id="ARBA00018198"/>
    </source>
</evidence>
<evidence type="ECO:0000256" key="6">
    <source>
        <dbReference type="ARBA" id="ARBA00022605"/>
    </source>
</evidence>
<keyword evidence="9 11" id="KW-0464">Manganese</keyword>
<accession>A0A918C4J7</accession>
<evidence type="ECO:0000256" key="9">
    <source>
        <dbReference type="ARBA" id="ARBA00023211"/>
    </source>
</evidence>
<evidence type="ECO:0000256" key="8">
    <source>
        <dbReference type="ARBA" id="ARBA00022723"/>
    </source>
</evidence>
<dbReference type="InterPro" id="IPR050073">
    <property type="entry name" value="2-IPM_HCS-like"/>
</dbReference>
<dbReference type="GO" id="GO:0030145">
    <property type="term" value="F:manganese ion binding"/>
    <property type="evidence" value="ECO:0007669"/>
    <property type="project" value="UniProtKB-UniRule"/>
</dbReference>
<evidence type="ECO:0000256" key="2">
    <source>
        <dbReference type="ARBA" id="ARBA00009396"/>
    </source>
</evidence>
<evidence type="ECO:0000256" key="5">
    <source>
        <dbReference type="ARBA" id="ARBA00022430"/>
    </source>
</evidence>
<comment type="function">
    <text evidence="11">Catalyzes the condensation of the acetyl group of acetyl-CoA with 3-methyl-2-oxobutanoate (2-ketoisovalerate) to form 3-carboxy-3-hydroxy-4-methylpentanoate (2-isopropylmalate).</text>
</comment>
<dbReference type="HAMAP" id="MF_01025">
    <property type="entry name" value="LeuA_type1"/>
    <property type="match status" value="1"/>
</dbReference>
<comment type="similarity">
    <text evidence="2 11">Belongs to the alpha-IPM synthase/homocitrate synthase family. LeuA type 1 subfamily.</text>
</comment>
<dbReference type="Gene3D" id="3.20.20.70">
    <property type="entry name" value="Aldolase class I"/>
    <property type="match status" value="1"/>
</dbReference>
<dbReference type="GO" id="GO:0005737">
    <property type="term" value="C:cytoplasm"/>
    <property type="evidence" value="ECO:0007669"/>
    <property type="project" value="UniProtKB-UniRule"/>
</dbReference>
<organism evidence="13 14">
    <name type="scientific">Deinococcus ruber</name>
    <dbReference type="NCBI Taxonomy" id="1848197"/>
    <lineage>
        <taxon>Bacteria</taxon>
        <taxon>Thermotogati</taxon>
        <taxon>Deinococcota</taxon>
        <taxon>Deinococci</taxon>
        <taxon>Deinococcales</taxon>
        <taxon>Deinococcaceae</taxon>
        <taxon>Deinococcus</taxon>
    </lineage>
</organism>
<feature type="binding site" evidence="11">
    <location>
        <position position="242"/>
    </location>
    <ligand>
        <name>Mn(2+)</name>
        <dbReference type="ChEBI" id="CHEBI:29035"/>
    </ligand>
</feature>
<keyword evidence="5 11" id="KW-0432">Leucine biosynthesis</keyword>
<dbReference type="PROSITE" id="PS00816">
    <property type="entry name" value="AIPM_HOMOCIT_SYNTH_2"/>
    <property type="match status" value="1"/>
</dbReference>
<evidence type="ECO:0000256" key="7">
    <source>
        <dbReference type="ARBA" id="ARBA00022679"/>
    </source>
</evidence>
<feature type="binding site" evidence="11">
    <location>
        <position position="206"/>
    </location>
    <ligand>
        <name>Mn(2+)</name>
        <dbReference type="ChEBI" id="CHEBI:29035"/>
    </ligand>
</feature>
<evidence type="ECO:0000256" key="1">
    <source>
        <dbReference type="ARBA" id="ARBA00004689"/>
    </source>
</evidence>
<sequence>MTASSTRRIHIFDTTLRDGEQSPGVALNHSQKIEIAHGLARLGVDVIEAGFPITSDGDFECVSRIAREVRGPTIAALARTARADIERAAAALEAAQKRRIHVFTSASAVQMQHMLRKTPEQVIESSVRAVEFARQFTDDVEFSGQDVMRADFEFVIRLYRAAIEAGATVINIPDTVGYGTPIEYGALIARVRDEIVMGRNVEISTHCHDDLGMATANSLAAVENGATQIECTINGIGERAGNTALEEVVMAIHTRRDHYQAETGIHTREINRVSRLVSRLTGMVVPGNKAIVGDNAFAHESGIHQDGVLKHKETYEIMNAELVGREAAVMVMGKHSGRAAFRKALQDLGYELEGENDHGLNDDALNALFVRFKELADRKGQIYADDLRSLVEAGTEVEQTFQIDSIQVLSGTRVTPTATVRIETPDGIREAAATGDGPVSAVMNAVSQATGITPELESYRVQSVTRGNEALGEVNAGVRYKGMTVMGIGLATDVVEASGRAWLHAINQIVAGQTKEKSPMTAETP</sequence>
<dbReference type="InterPro" id="IPR013785">
    <property type="entry name" value="Aldolase_TIM"/>
</dbReference>
<dbReference type="InterPro" id="IPR005671">
    <property type="entry name" value="LeuA_bact_synth"/>
</dbReference>
<evidence type="ECO:0000256" key="11">
    <source>
        <dbReference type="HAMAP-Rule" id="MF_01025"/>
    </source>
</evidence>
<comment type="catalytic activity">
    <reaction evidence="11">
        <text>3-methyl-2-oxobutanoate + acetyl-CoA + H2O = (2S)-2-isopropylmalate + CoA + H(+)</text>
        <dbReference type="Rhea" id="RHEA:21524"/>
        <dbReference type="ChEBI" id="CHEBI:1178"/>
        <dbReference type="ChEBI" id="CHEBI:11851"/>
        <dbReference type="ChEBI" id="CHEBI:15377"/>
        <dbReference type="ChEBI" id="CHEBI:15378"/>
        <dbReference type="ChEBI" id="CHEBI:57287"/>
        <dbReference type="ChEBI" id="CHEBI:57288"/>
        <dbReference type="EC" id="2.3.3.13"/>
    </reaction>
</comment>
<evidence type="ECO:0000313" key="14">
    <source>
        <dbReference type="Proteomes" id="UP000603865"/>
    </source>
</evidence>
<dbReference type="EC" id="2.3.3.13" evidence="3 11"/>
<evidence type="ECO:0000313" key="13">
    <source>
        <dbReference type="EMBL" id="GGR05405.1"/>
    </source>
</evidence>
<comment type="cofactor">
    <cofactor evidence="11">
        <name>Mn(2+)</name>
        <dbReference type="ChEBI" id="CHEBI:29035"/>
    </cofactor>
</comment>